<evidence type="ECO:0000313" key="11">
    <source>
        <dbReference type="Proteomes" id="UP000319040"/>
    </source>
</evidence>
<evidence type="ECO:0000256" key="7">
    <source>
        <dbReference type="ARBA" id="ARBA00023136"/>
    </source>
</evidence>
<sequence length="176" mass="18725">MREAPKKYMNPYLAGFFLGFVLLATIYVTGRGLGASGAFKSVMIQTVNTVAPEHAASTAYYADYNAANPEGPMKSWLVFEMLGVFIGAFLSAVAANRVSLKLEKGPGVRNRTRIIAAIAGGALFGFGSQLGRGCTSGSALSGMAVMSFGGIITMLAIFGMAYTMAYFFRGLWIKKQ</sequence>
<dbReference type="AlphaFoldDB" id="A0A521CT45"/>
<keyword evidence="3" id="KW-1003">Cell membrane</keyword>
<evidence type="ECO:0000256" key="6">
    <source>
        <dbReference type="ARBA" id="ARBA00022989"/>
    </source>
</evidence>
<dbReference type="Pfam" id="PF04143">
    <property type="entry name" value="Sulf_transp"/>
    <property type="match status" value="1"/>
</dbReference>
<evidence type="ECO:0000256" key="1">
    <source>
        <dbReference type="ARBA" id="ARBA00004429"/>
    </source>
</evidence>
<keyword evidence="5 9" id="KW-0812">Transmembrane</keyword>
<feature type="transmembrane region" description="Helical" evidence="9">
    <location>
        <begin position="76"/>
        <end position="94"/>
    </location>
</feature>
<name>A0A521CT45_SACCC</name>
<keyword evidence="4" id="KW-0997">Cell inner membrane</keyword>
<evidence type="ECO:0000313" key="10">
    <source>
        <dbReference type="EMBL" id="SMO62558.1"/>
    </source>
</evidence>
<evidence type="ECO:0000256" key="5">
    <source>
        <dbReference type="ARBA" id="ARBA00022692"/>
    </source>
</evidence>
<comment type="similarity">
    <text evidence="8">Belongs to the TsuA/YedE (TC 9.B.102) family.</text>
</comment>
<dbReference type="PANTHER" id="PTHR30574:SF1">
    <property type="entry name" value="SULPHUR TRANSPORT DOMAIN-CONTAINING PROTEIN"/>
    <property type="match status" value="1"/>
</dbReference>
<feature type="transmembrane region" description="Helical" evidence="9">
    <location>
        <begin position="143"/>
        <end position="168"/>
    </location>
</feature>
<dbReference type="InterPro" id="IPR007272">
    <property type="entry name" value="Sulf_transp_TsuA/YedE"/>
</dbReference>
<evidence type="ECO:0000256" key="2">
    <source>
        <dbReference type="ARBA" id="ARBA00022448"/>
    </source>
</evidence>
<keyword evidence="6 9" id="KW-1133">Transmembrane helix</keyword>
<evidence type="ECO:0000256" key="9">
    <source>
        <dbReference type="SAM" id="Phobius"/>
    </source>
</evidence>
<evidence type="ECO:0000256" key="8">
    <source>
        <dbReference type="ARBA" id="ARBA00035655"/>
    </source>
</evidence>
<evidence type="ECO:0000256" key="3">
    <source>
        <dbReference type="ARBA" id="ARBA00022475"/>
    </source>
</evidence>
<keyword evidence="7 9" id="KW-0472">Membrane</keyword>
<keyword evidence="2" id="KW-0813">Transport</keyword>
<dbReference type="RefSeq" id="WP_246095543.1">
    <property type="nucleotide sequence ID" value="NZ_FXTB01000003.1"/>
</dbReference>
<dbReference type="Proteomes" id="UP000319040">
    <property type="component" value="Unassembled WGS sequence"/>
</dbReference>
<protein>
    <submittedName>
        <fullName evidence="10">Uncharacterized protein</fullName>
    </submittedName>
</protein>
<gene>
    <name evidence="10" type="ORF">SAMN06265379_103454</name>
</gene>
<dbReference type="EMBL" id="FXTB01000003">
    <property type="protein sequence ID" value="SMO62558.1"/>
    <property type="molecule type" value="Genomic_DNA"/>
</dbReference>
<dbReference type="PANTHER" id="PTHR30574">
    <property type="entry name" value="INNER MEMBRANE PROTEIN YEDE"/>
    <property type="match status" value="1"/>
</dbReference>
<reference evidence="10 11" key="1">
    <citation type="submission" date="2017-05" db="EMBL/GenBank/DDBJ databases">
        <authorList>
            <person name="Varghese N."/>
            <person name="Submissions S."/>
        </authorList>
    </citation>
    <scope>NUCLEOTIDE SEQUENCE [LARGE SCALE GENOMIC DNA]</scope>
    <source>
        <strain evidence="10 11">DSM 27040</strain>
    </source>
</reference>
<evidence type="ECO:0000256" key="4">
    <source>
        <dbReference type="ARBA" id="ARBA00022519"/>
    </source>
</evidence>
<dbReference type="GO" id="GO:0005886">
    <property type="term" value="C:plasma membrane"/>
    <property type="evidence" value="ECO:0007669"/>
    <property type="project" value="UniProtKB-SubCell"/>
</dbReference>
<comment type="subcellular location">
    <subcellularLocation>
        <location evidence="1">Cell inner membrane</location>
        <topology evidence="1">Multi-pass membrane protein</topology>
    </subcellularLocation>
</comment>
<feature type="transmembrane region" description="Helical" evidence="9">
    <location>
        <begin position="12"/>
        <end position="30"/>
    </location>
</feature>
<organism evidence="10 11">
    <name type="scientific">Saccharicrinis carchari</name>
    <dbReference type="NCBI Taxonomy" id="1168039"/>
    <lineage>
        <taxon>Bacteria</taxon>
        <taxon>Pseudomonadati</taxon>
        <taxon>Bacteroidota</taxon>
        <taxon>Bacteroidia</taxon>
        <taxon>Marinilabiliales</taxon>
        <taxon>Marinilabiliaceae</taxon>
        <taxon>Saccharicrinis</taxon>
    </lineage>
</organism>
<accession>A0A521CT45</accession>
<proteinExistence type="inferred from homology"/>
<keyword evidence="11" id="KW-1185">Reference proteome</keyword>
<feature type="transmembrane region" description="Helical" evidence="9">
    <location>
        <begin position="114"/>
        <end position="131"/>
    </location>
</feature>